<evidence type="ECO:0000313" key="6">
    <source>
        <dbReference type="EMBL" id="SEA71598.1"/>
    </source>
</evidence>
<dbReference type="Pfam" id="PF00126">
    <property type="entry name" value="HTH_1"/>
    <property type="match status" value="1"/>
</dbReference>
<dbReference type="Proteomes" id="UP000187280">
    <property type="component" value="Unassembled WGS sequence"/>
</dbReference>
<evidence type="ECO:0000259" key="5">
    <source>
        <dbReference type="PROSITE" id="PS50931"/>
    </source>
</evidence>
<keyword evidence="2" id="KW-0805">Transcription regulation</keyword>
<gene>
    <name evidence="6" type="ORF">SAMN02982996_02297</name>
</gene>
<evidence type="ECO:0000256" key="2">
    <source>
        <dbReference type="ARBA" id="ARBA00023015"/>
    </source>
</evidence>
<dbReference type="InterPro" id="IPR058163">
    <property type="entry name" value="LysR-type_TF_proteobact-type"/>
</dbReference>
<dbReference type="SUPFAM" id="SSF46785">
    <property type="entry name" value="Winged helix' DNA-binding domain"/>
    <property type="match status" value="1"/>
</dbReference>
<organism evidence="6 7">
    <name type="scientific">Lonsdalea quercina</name>
    <dbReference type="NCBI Taxonomy" id="71657"/>
    <lineage>
        <taxon>Bacteria</taxon>
        <taxon>Pseudomonadati</taxon>
        <taxon>Pseudomonadota</taxon>
        <taxon>Gammaproteobacteria</taxon>
        <taxon>Enterobacterales</taxon>
        <taxon>Pectobacteriaceae</taxon>
        <taxon>Lonsdalea</taxon>
    </lineage>
</organism>
<dbReference type="InterPro" id="IPR036388">
    <property type="entry name" value="WH-like_DNA-bd_sf"/>
</dbReference>
<dbReference type="Pfam" id="PF03466">
    <property type="entry name" value="LysR_substrate"/>
    <property type="match status" value="1"/>
</dbReference>
<dbReference type="InterPro" id="IPR036390">
    <property type="entry name" value="WH_DNA-bd_sf"/>
</dbReference>
<keyword evidence="4" id="KW-0804">Transcription</keyword>
<dbReference type="SUPFAM" id="SSF53850">
    <property type="entry name" value="Periplasmic binding protein-like II"/>
    <property type="match status" value="1"/>
</dbReference>
<dbReference type="EMBL" id="FNQS01000007">
    <property type="protein sequence ID" value="SEA71598.1"/>
    <property type="molecule type" value="Genomic_DNA"/>
</dbReference>
<evidence type="ECO:0000256" key="1">
    <source>
        <dbReference type="ARBA" id="ARBA00009437"/>
    </source>
</evidence>
<proteinExistence type="inferred from homology"/>
<evidence type="ECO:0000256" key="4">
    <source>
        <dbReference type="ARBA" id="ARBA00023163"/>
    </source>
</evidence>
<dbReference type="PROSITE" id="PS50931">
    <property type="entry name" value="HTH_LYSR"/>
    <property type="match status" value="1"/>
</dbReference>
<dbReference type="GO" id="GO:0043565">
    <property type="term" value="F:sequence-specific DNA binding"/>
    <property type="evidence" value="ECO:0007669"/>
    <property type="project" value="TreeGrafter"/>
</dbReference>
<dbReference type="AlphaFoldDB" id="A0A1H4DGB1"/>
<dbReference type="Gene3D" id="1.10.10.10">
    <property type="entry name" value="Winged helix-like DNA-binding domain superfamily/Winged helix DNA-binding domain"/>
    <property type="match status" value="1"/>
</dbReference>
<comment type="similarity">
    <text evidence="1">Belongs to the LysR transcriptional regulatory family.</text>
</comment>
<dbReference type="GO" id="GO:0003700">
    <property type="term" value="F:DNA-binding transcription factor activity"/>
    <property type="evidence" value="ECO:0007669"/>
    <property type="project" value="InterPro"/>
</dbReference>
<dbReference type="STRING" id="71657.SAMN02982996_02297"/>
<dbReference type="InterPro" id="IPR005119">
    <property type="entry name" value="LysR_subst-bd"/>
</dbReference>
<dbReference type="PANTHER" id="PTHR30537">
    <property type="entry name" value="HTH-TYPE TRANSCRIPTIONAL REGULATOR"/>
    <property type="match status" value="1"/>
</dbReference>
<evidence type="ECO:0000256" key="3">
    <source>
        <dbReference type="ARBA" id="ARBA00023125"/>
    </source>
</evidence>
<dbReference type="InterPro" id="IPR000847">
    <property type="entry name" value="LysR_HTH_N"/>
</dbReference>
<evidence type="ECO:0000313" key="7">
    <source>
        <dbReference type="Proteomes" id="UP000187280"/>
    </source>
</evidence>
<dbReference type="eggNOG" id="COG0583">
    <property type="taxonomic scope" value="Bacteria"/>
</dbReference>
<keyword evidence="3 6" id="KW-0238">DNA-binding</keyword>
<dbReference type="RefSeq" id="WP_026742117.1">
    <property type="nucleotide sequence ID" value="NZ_FNQS01000007.1"/>
</dbReference>
<keyword evidence="7" id="KW-1185">Reference proteome</keyword>
<accession>A0A1H4DGB1</accession>
<dbReference type="Gene3D" id="3.40.190.290">
    <property type="match status" value="1"/>
</dbReference>
<feature type="domain" description="HTH lysR-type" evidence="5">
    <location>
        <begin position="1"/>
        <end position="59"/>
    </location>
</feature>
<sequence>MDHIQAMRVFVRIVETENFSRTAEGLGLPRATVSQTLKRLELRLGVRLAERTTRQVRITDEGRLYYQRCTQLLSAFDESDAMFTRQQQQPSGQVRIDMPHSMARELVIPALPAFYRQYPRIRLVLSANDAAINVQREGVDCVVRAWQLEDDSLSARQLPSLPQLSCASAGYCAEHGLPSSLAELAGHRMVGYFSLRNLHRYPLEFVQDGQLLTQSLPTWVDVSGVDAYIAAAQAGLGMIQGPRRSLRPLIERGELVEILPDMPPPPMPLYIMFPAGRFLAPRIQVVVDWLHACIAPAPVD</sequence>
<dbReference type="PANTHER" id="PTHR30537:SF72">
    <property type="entry name" value="LYSR FAMILY TRANSCRIPTIONAL REGULATOR"/>
    <property type="match status" value="1"/>
</dbReference>
<protein>
    <submittedName>
        <fullName evidence="6">DNA-binding transcriptional regulator, LysR family</fullName>
    </submittedName>
</protein>
<dbReference type="FunFam" id="1.10.10.10:FF:000001">
    <property type="entry name" value="LysR family transcriptional regulator"/>
    <property type="match status" value="1"/>
</dbReference>
<dbReference type="GO" id="GO:0006351">
    <property type="term" value="P:DNA-templated transcription"/>
    <property type="evidence" value="ECO:0007669"/>
    <property type="project" value="TreeGrafter"/>
</dbReference>
<name>A0A1H4DGB1_9GAMM</name>
<dbReference type="GeneID" id="97765164"/>
<reference evidence="6 7" key="1">
    <citation type="submission" date="2016-10" db="EMBL/GenBank/DDBJ databases">
        <authorList>
            <person name="de Groot N.N."/>
        </authorList>
    </citation>
    <scope>NUCLEOTIDE SEQUENCE [LARGE SCALE GENOMIC DNA]</scope>
    <source>
        <strain evidence="6 7">ATCC 29281</strain>
    </source>
</reference>